<sequence>MLRASMIVTRSSAPLPSSYPPSFPPVLSLLSSILLLRSFPVPGSRLVPSSFVPLSPVCSHSPSPQRVGSLRVGSTCLHQLVYLSCICACAYCLRLCIRIRVCSVHPSRLRLRVFTVACLVTHSQTRWAL</sequence>
<dbReference type="AlphaFoldDB" id="A0A9P6D8K0"/>
<dbReference type="Proteomes" id="UP000807025">
    <property type="component" value="Unassembled WGS sequence"/>
</dbReference>
<dbReference type="EMBL" id="MU154547">
    <property type="protein sequence ID" value="KAF9497046.1"/>
    <property type="molecule type" value="Genomic_DNA"/>
</dbReference>
<comment type="caution">
    <text evidence="1">The sequence shown here is derived from an EMBL/GenBank/DDBJ whole genome shotgun (WGS) entry which is preliminary data.</text>
</comment>
<proteinExistence type="predicted"/>
<protein>
    <submittedName>
        <fullName evidence="1">Uncharacterized protein</fullName>
    </submittedName>
</protein>
<reference evidence="1" key="1">
    <citation type="submission" date="2020-11" db="EMBL/GenBank/DDBJ databases">
        <authorList>
            <consortium name="DOE Joint Genome Institute"/>
            <person name="Ahrendt S."/>
            <person name="Riley R."/>
            <person name="Andreopoulos W."/>
            <person name="Labutti K."/>
            <person name="Pangilinan J."/>
            <person name="Ruiz-Duenas F.J."/>
            <person name="Barrasa J.M."/>
            <person name="Sanchez-Garcia M."/>
            <person name="Camarero S."/>
            <person name="Miyauchi S."/>
            <person name="Serrano A."/>
            <person name="Linde D."/>
            <person name="Babiker R."/>
            <person name="Drula E."/>
            <person name="Ayuso-Fernandez I."/>
            <person name="Pacheco R."/>
            <person name="Padilla G."/>
            <person name="Ferreira P."/>
            <person name="Barriuso J."/>
            <person name="Kellner H."/>
            <person name="Castanera R."/>
            <person name="Alfaro M."/>
            <person name="Ramirez L."/>
            <person name="Pisabarro A.G."/>
            <person name="Kuo A."/>
            <person name="Tritt A."/>
            <person name="Lipzen A."/>
            <person name="He G."/>
            <person name="Yan M."/>
            <person name="Ng V."/>
            <person name="Cullen D."/>
            <person name="Martin F."/>
            <person name="Rosso M.-N."/>
            <person name="Henrissat B."/>
            <person name="Hibbett D."/>
            <person name="Martinez A.T."/>
            <person name="Grigoriev I.V."/>
        </authorList>
    </citation>
    <scope>NUCLEOTIDE SEQUENCE</scope>
    <source>
        <strain evidence="1">ATCC 90797</strain>
    </source>
</reference>
<keyword evidence="2" id="KW-1185">Reference proteome</keyword>
<accession>A0A9P6D8K0</accession>
<organism evidence="1 2">
    <name type="scientific">Pleurotus eryngii</name>
    <name type="common">Boletus of the steppes</name>
    <dbReference type="NCBI Taxonomy" id="5323"/>
    <lineage>
        <taxon>Eukaryota</taxon>
        <taxon>Fungi</taxon>
        <taxon>Dikarya</taxon>
        <taxon>Basidiomycota</taxon>
        <taxon>Agaricomycotina</taxon>
        <taxon>Agaricomycetes</taxon>
        <taxon>Agaricomycetidae</taxon>
        <taxon>Agaricales</taxon>
        <taxon>Pleurotineae</taxon>
        <taxon>Pleurotaceae</taxon>
        <taxon>Pleurotus</taxon>
    </lineage>
</organism>
<gene>
    <name evidence="1" type="ORF">BDN71DRAFT_662306</name>
</gene>
<name>A0A9P6D8K0_PLEER</name>
<evidence type="ECO:0000313" key="2">
    <source>
        <dbReference type="Proteomes" id="UP000807025"/>
    </source>
</evidence>
<evidence type="ECO:0000313" key="1">
    <source>
        <dbReference type="EMBL" id="KAF9497046.1"/>
    </source>
</evidence>